<evidence type="ECO:0000313" key="11">
    <source>
        <dbReference type="EMBL" id="QOS19206.1"/>
    </source>
</evidence>
<evidence type="ECO:0000256" key="6">
    <source>
        <dbReference type="PIRSR" id="PIRSR037599-4"/>
    </source>
</evidence>
<sequence length="151" mass="17248">MLDINIFKTVVASTPLISIDLVVKSSEGKVLLGSRKNRPAKGFWFVPGGRILKDEKLDVAFQRLTRSELGEAFALSKADFIGVYEHLYEDNFSGEPFSTHYIVLGYELIWKGELSDLPLEQHSRYQWWDVNELLTSKDVHCNTKAYFSNNS</sequence>
<dbReference type="CDD" id="cd03430">
    <property type="entry name" value="NUDIX_GDPMH_NudD"/>
    <property type="match status" value="1"/>
</dbReference>
<feature type="binding site" evidence="5">
    <location>
        <position position="48"/>
    </location>
    <ligand>
        <name>Mg(2+)</name>
        <dbReference type="ChEBI" id="CHEBI:18420"/>
    </ligand>
</feature>
<dbReference type="InterPro" id="IPR015797">
    <property type="entry name" value="NUDIX_hydrolase-like_dom_sf"/>
</dbReference>
<dbReference type="SUPFAM" id="SSF55811">
    <property type="entry name" value="Nudix"/>
    <property type="match status" value="1"/>
</dbReference>
<feature type="site" description="Critical for catalysis" evidence="4">
    <location>
        <position position="122"/>
    </location>
</feature>
<dbReference type="PROSITE" id="PS51462">
    <property type="entry name" value="NUDIX"/>
    <property type="match status" value="1"/>
</dbReference>
<feature type="short sequence motif" description="Nudix box" evidence="6">
    <location>
        <begin position="49"/>
        <end position="70"/>
    </location>
</feature>
<dbReference type="Gene3D" id="3.90.79.10">
    <property type="entry name" value="Nucleoside Triphosphate Pyrophosphohydrolase"/>
    <property type="match status" value="1"/>
</dbReference>
<dbReference type="EC" id="3.6.1.-" evidence="10"/>
<dbReference type="EMBL" id="MT898113">
    <property type="protein sequence ID" value="QOS18713.1"/>
    <property type="molecule type" value="Genomic_DNA"/>
</dbReference>
<dbReference type="InterPro" id="IPR000086">
    <property type="entry name" value="NUDIX_hydrolase_dom"/>
</dbReference>
<dbReference type="PANTHER" id="PTHR43046:SF12">
    <property type="entry name" value="GDP-MANNOSE MANNOSYL HYDROLASE"/>
    <property type="match status" value="1"/>
</dbReference>
<evidence type="ECO:0000256" key="1">
    <source>
        <dbReference type="ARBA" id="ARBA00022723"/>
    </source>
</evidence>
<evidence type="ECO:0000313" key="8">
    <source>
        <dbReference type="EMBL" id="QOS16944.1"/>
    </source>
</evidence>
<evidence type="ECO:0000259" key="7">
    <source>
        <dbReference type="PROSITE" id="PS51462"/>
    </source>
</evidence>
<proteinExistence type="predicted"/>
<dbReference type="Pfam" id="PF00293">
    <property type="entry name" value="NUDIX"/>
    <property type="match status" value="1"/>
</dbReference>
<dbReference type="RefSeq" id="WP_140098292.1">
    <property type="nucleotide sequence ID" value="NZ_CP099955.1"/>
</dbReference>
<keyword evidence="1 5" id="KW-0479">Metal-binding</keyword>
<evidence type="ECO:0000256" key="5">
    <source>
        <dbReference type="PIRSR" id="PIRSR037599-3"/>
    </source>
</evidence>
<dbReference type="PANTHER" id="PTHR43046">
    <property type="entry name" value="GDP-MANNOSE MANNOSYL HYDROLASE"/>
    <property type="match status" value="1"/>
</dbReference>
<gene>
    <name evidence="10" type="primary">gmm</name>
    <name evidence="9" type="ORF">VP12_00029</name>
    <name evidence="8" type="ORF">VP314_00029</name>
    <name evidence="11" type="ORF">VP48_00030</name>
    <name evidence="10" type="ORF">VP99_00029</name>
</gene>
<dbReference type="AlphaFoldDB" id="A0A7M1VU36"/>
<feature type="binding site" evidence="5">
    <location>
        <position position="121"/>
    </location>
    <ligand>
        <name>Mg(2+)</name>
        <dbReference type="ChEBI" id="CHEBI:18420"/>
    </ligand>
</feature>
<evidence type="ECO:0000313" key="9">
    <source>
        <dbReference type="EMBL" id="QOS17241.1"/>
    </source>
</evidence>
<feature type="binding site" evidence="5">
    <location>
        <position position="68"/>
    </location>
    <ligand>
        <name>Mg(2+)</name>
        <dbReference type="ChEBI" id="CHEBI:18420"/>
    </ligand>
</feature>
<dbReference type="GO" id="GO:0008727">
    <property type="term" value="F:GDP-mannose mannosyl hydrolase activity"/>
    <property type="evidence" value="ECO:0007669"/>
    <property type="project" value="InterPro"/>
</dbReference>
<keyword evidence="2 10" id="KW-0378">Hydrolase</keyword>
<dbReference type="EMBL" id="MT898126">
    <property type="protein sequence ID" value="QOS19206.1"/>
    <property type="molecule type" value="Genomic_DNA"/>
</dbReference>
<dbReference type="GO" id="GO:0046872">
    <property type="term" value="F:metal ion binding"/>
    <property type="evidence" value="ECO:0007669"/>
    <property type="project" value="UniProtKB-KW"/>
</dbReference>
<dbReference type="InterPro" id="IPR033715">
    <property type="entry name" value="GDPMH"/>
</dbReference>
<name>A0A7M1VU36_VIBPH</name>
<evidence type="ECO:0000256" key="2">
    <source>
        <dbReference type="ARBA" id="ARBA00022801"/>
    </source>
</evidence>
<feature type="domain" description="Nudix hydrolase" evidence="7">
    <location>
        <begin position="12"/>
        <end position="151"/>
    </location>
</feature>
<reference evidence="10" key="1">
    <citation type="submission" date="2020-08" db="EMBL/GenBank/DDBJ databases">
        <title>Genetic structure, function and evolution of capsule biosynthesis loci in Vibrio parahaemolyticus.</title>
        <authorList>
            <person name="Li L."/>
            <person name="Bian S."/>
        </authorList>
    </citation>
    <scope>NUCLEOTIDE SEQUENCE</scope>
    <source>
        <strain evidence="9">VP12</strain>
        <strain evidence="8">VP314</strain>
        <strain evidence="11">VP48</strain>
        <strain evidence="10">VP99</strain>
    </source>
</reference>
<evidence type="ECO:0000256" key="3">
    <source>
        <dbReference type="ARBA" id="ARBA00022842"/>
    </source>
</evidence>
<dbReference type="EMBL" id="MT898073">
    <property type="protein sequence ID" value="QOS17241.1"/>
    <property type="molecule type" value="Genomic_DNA"/>
</dbReference>
<accession>A0A7M1VU36</accession>
<comment type="cofactor">
    <cofactor evidence="5">
        <name>Mg(2+)</name>
        <dbReference type="ChEBI" id="CHEBI:18420"/>
    </cofactor>
    <text evidence="5">Binds 1 Mg(2+) ion per subunit.</text>
</comment>
<dbReference type="NCBIfam" id="NF011963">
    <property type="entry name" value="PRK15434.1"/>
    <property type="match status" value="1"/>
</dbReference>
<organism evidence="10">
    <name type="scientific">Vibrio parahaemolyticus</name>
    <dbReference type="NCBI Taxonomy" id="670"/>
    <lineage>
        <taxon>Bacteria</taxon>
        <taxon>Pseudomonadati</taxon>
        <taxon>Pseudomonadota</taxon>
        <taxon>Gammaproteobacteria</taxon>
        <taxon>Vibrionales</taxon>
        <taxon>Vibrionaceae</taxon>
        <taxon>Vibrio</taxon>
    </lineage>
</organism>
<evidence type="ECO:0000256" key="4">
    <source>
        <dbReference type="PIRSR" id="PIRSR037599-1"/>
    </source>
</evidence>
<dbReference type="EMBL" id="MT898064">
    <property type="protein sequence ID" value="QOS16944.1"/>
    <property type="molecule type" value="Genomic_DNA"/>
</dbReference>
<keyword evidence="3 5" id="KW-0460">Magnesium</keyword>
<protein>
    <submittedName>
        <fullName evidence="10">GDP-mannose mannosyl hydrolase</fullName>
        <ecNumber evidence="10">3.6.1.-</ecNumber>
    </submittedName>
</protein>
<dbReference type="PIRSF" id="PIRSF037599">
    <property type="entry name" value="GDPMH"/>
    <property type="match status" value="1"/>
</dbReference>
<evidence type="ECO:0000313" key="10">
    <source>
        <dbReference type="EMBL" id="QOS18713.1"/>
    </source>
</evidence>